<sequence length="350" mass="38999">MEKLISLSLVVVALFSFIQLPPSHCSTLLIEKGTDLIEKTCRHTKYYNLCISSLHADSRSVKADAKGLARIMLELSLAKANVTLVYIQQLYNMTTDPVLKPYFSSCIELYRDVAEQVLQMAISFLDSNNYKESSKNAEYASTTAQDCENRFKGPPEVRKSPLTKENSSLSQLSSVAGEILPPSQCSTLVIEKGADLIEKTCRRTKYHNLCVSSLHADPRSAKADVKGLARIILELSLAKANVTLVYIQQLYTKTTDPVLKPYFNSCIEQYRDVAEKNLQSAIIFLDSNNYKESSTDAEYASIAAQDCEDRFKGPPEVRKSPLTKENNALSQLSSVAGEIVYILWPLLIDT</sequence>
<gene>
    <name evidence="7" type="ORF">ILEXP_LOCUS13504</name>
</gene>
<evidence type="ECO:0000313" key="8">
    <source>
        <dbReference type="Proteomes" id="UP001642360"/>
    </source>
</evidence>
<reference evidence="7 8" key="1">
    <citation type="submission" date="2024-02" db="EMBL/GenBank/DDBJ databases">
        <authorList>
            <person name="Vignale AGUSTIN F."/>
            <person name="Sosa J E."/>
            <person name="Modenutti C."/>
        </authorList>
    </citation>
    <scope>NUCLEOTIDE SEQUENCE [LARGE SCALE GENOMIC DNA]</scope>
</reference>
<feature type="domain" description="Pectinesterase inhibitor" evidence="6">
    <location>
        <begin position="32"/>
        <end position="179"/>
    </location>
</feature>
<accession>A0ABC8RL47</accession>
<feature type="signal peptide" evidence="5">
    <location>
        <begin position="1"/>
        <end position="25"/>
    </location>
</feature>
<dbReference type="InterPro" id="IPR006501">
    <property type="entry name" value="Pectinesterase_inhib_dom"/>
</dbReference>
<feature type="compositionally biased region" description="Basic and acidic residues" evidence="4">
    <location>
        <begin position="147"/>
        <end position="159"/>
    </location>
</feature>
<dbReference type="CDD" id="cd15796">
    <property type="entry name" value="CIF_like"/>
    <property type="match status" value="2"/>
</dbReference>
<evidence type="ECO:0000313" key="7">
    <source>
        <dbReference type="EMBL" id="CAK9145686.1"/>
    </source>
</evidence>
<keyword evidence="1 5" id="KW-0732">Signal</keyword>
<evidence type="ECO:0000256" key="2">
    <source>
        <dbReference type="ARBA" id="ARBA00023157"/>
    </source>
</evidence>
<evidence type="ECO:0000256" key="4">
    <source>
        <dbReference type="SAM" id="MobiDB-lite"/>
    </source>
</evidence>
<feature type="domain" description="Pectinesterase inhibitor" evidence="6">
    <location>
        <begin position="192"/>
        <end position="339"/>
    </location>
</feature>
<dbReference type="NCBIfam" id="TIGR01614">
    <property type="entry name" value="PME_inhib"/>
    <property type="match status" value="2"/>
</dbReference>
<name>A0ABC8RL47_9AQUA</name>
<dbReference type="SMART" id="SM00856">
    <property type="entry name" value="PMEI"/>
    <property type="match status" value="2"/>
</dbReference>
<dbReference type="GO" id="GO:0046910">
    <property type="term" value="F:pectinesterase inhibitor activity"/>
    <property type="evidence" value="ECO:0007669"/>
    <property type="project" value="UniProtKB-ARBA"/>
</dbReference>
<evidence type="ECO:0000256" key="5">
    <source>
        <dbReference type="SAM" id="SignalP"/>
    </source>
</evidence>
<keyword evidence="2" id="KW-1015">Disulfide bond</keyword>
<evidence type="ECO:0000256" key="3">
    <source>
        <dbReference type="ARBA" id="ARBA00038471"/>
    </source>
</evidence>
<feature type="chain" id="PRO_5044819133" description="Pectinesterase inhibitor domain-containing protein" evidence="5">
    <location>
        <begin position="26"/>
        <end position="350"/>
    </location>
</feature>
<dbReference type="AlphaFoldDB" id="A0ABC8RL47"/>
<evidence type="ECO:0000256" key="1">
    <source>
        <dbReference type="ARBA" id="ARBA00022729"/>
    </source>
</evidence>
<evidence type="ECO:0000259" key="6">
    <source>
        <dbReference type="SMART" id="SM00856"/>
    </source>
</evidence>
<dbReference type="Proteomes" id="UP001642360">
    <property type="component" value="Unassembled WGS sequence"/>
</dbReference>
<dbReference type="SUPFAM" id="SSF101148">
    <property type="entry name" value="Plant invertase/pectin methylesterase inhibitor"/>
    <property type="match status" value="2"/>
</dbReference>
<comment type="caution">
    <text evidence="7">The sequence shown here is derived from an EMBL/GenBank/DDBJ whole genome shotgun (WGS) entry which is preliminary data.</text>
</comment>
<comment type="similarity">
    <text evidence="3">Belongs to the PMEI family.</text>
</comment>
<protein>
    <recommendedName>
        <fullName evidence="6">Pectinesterase inhibitor domain-containing protein</fullName>
    </recommendedName>
</protein>
<dbReference type="InterPro" id="IPR035513">
    <property type="entry name" value="Invertase/methylesterase_inhib"/>
</dbReference>
<dbReference type="Pfam" id="PF04043">
    <property type="entry name" value="PMEI"/>
    <property type="match status" value="2"/>
</dbReference>
<dbReference type="InterPro" id="IPR034087">
    <property type="entry name" value="C/VIF1"/>
</dbReference>
<proteinExistence type="inferred from homology"/>
<dbReference type="PANTHER" id="PTHR36710">
    <property type="entry name" value="PECTINESTERASE INHIBITOR-LIKE"/>
    <property type="match status" value="1"/>
</dbReference>
<dbReference type="Gene3D" id="1.20.140.40">
    <property type="entry name" value="Invertase/pectin methylesterase inhibitor family protein"/>
    <property type="match status" value="2"/>
</dbReference>
<dbReference type="FunFam" id="1.20.140.40:FF:000008">
    <property type="entry name" value="Invertase/pectin methylesterase inhibitor family protein"/>
    <property type="match status" value="2"/>
</dbReference>
<keyword evidence="8" id="KW-1185">Reference proteome</keyword>
<feature type="region of interest" description="Disordered" evidence="4">
    <location>
        <begin position="141"/>
        <end position="166"/>
    </location>
</feature>
<dbReference type="PANTHER" id="PTHR36710:SF18">
    <property type="entry name" value="PECTINESTERASE INHIBITOR 5-RELATED"/>
    <property type="match status" value="1"/>
</dbReference>
<dbReference type="InterPro" id="IPR052421">
    <property type="entry name" value="PCW_Enzyme_Inhibitor"/>
</dbReference>
<dbReference type="EMBL" id="CAUOFW020001502">
    <property type="protein sequence ID" value="CAK9145686.1"/>
    <property type="molecule type" value="Genomic_DNA"/>
</dbReference>
<organism evidence="7 8">
    <name type="scientific">Ilex paraguariensis</name>
    <name type="common">yerba mate</name>
    <dbReference type="NCBI Taxonomy" id="185542"/>
    <lineage>
        <taxon>Eukaryota</taxon>
        <taxon>Viridiplantae</taxon>
        <taxon>Streptophyta</taxon>
        <taxon>Embryophyta</taxon>
        <taxon>Tracheophyta</taxon>
        <taxon>Spermatophyta</taxon>
        <taxon>Magnoliopsida</taxon>
        <taxon>eudicotyledons</taxon>
        <taxon>Gunneridae</taxon>
        <taxon>Pentapetalae</taxon>
        <taxon>asterids</taxon>
        <taxon>campanulids</taxon>
        <taxon>Aquifoliales</taxon>
        <taxon>Aquifoliaceae</taxon>
        <taxon>Ilex</taxon>
    </lineage>
</organism>